<comment type="caution">
    <text evidence="1">The sequence shown here is derived from an EMBL/GenBank/DDBJ whole genome shotgun (WGS) entry which is preliminary data.</text>
</comment>
<name>R5X691_9FIRM</name>
<accession>R5X691</accession>
<protein>
    <submittedName>
        <fullName evidence="1">Uncharacterized protein</fullName>
    </submittedName>
</protein>
<evidence type="ECO:0000313" key="2">
    <source>
        <dbReference type="Proteomes" id="UP000017980"/>
    </source>
</evidence>
<gene>
    <name evidence="1" type="ORF">BN488_02215</name>
</gene>
<dbReference type="RefSeq" id="WP_022072345.1">
    <property type="nucleotide sequence ID" value="NZ_HF999329.1"/>
</dbReference>
<dbReference type="Proteomes" id="UP000017980">
    <property type="component" value="Unassembled WGS sequence"/>
</dbReference>
<proteinExistence type="predicted"/>
<sequence>MDLVAELTKIANSIRVIKGKTEKMKPSTFANEISKLAYINDNTTGKINIKQGETMYPSNTDTIIEGDQYFQGDIVIKGDANLVANNIARGRGSGNYVLGVRGTADAVVDINYGKIPWSGKYANEYVQIARSYWDARIANQVQLAYSGGNSVFEGNLTNASGKCLLDCSTYIIHTLLKIPFNNSVFQGVTGNNKTIDPKSIKAIGSEFSCLLEQLVEYFSTGRIRYAADLAEFFWCAGRVIDEKDIRPGDLTFHAAKYDDGTYHINNRFKNISHVGIVAEEGFMQKNSAGEVTYYEYYNVTSHENVCIRTKSTTRSDIVFIARPDYTPRNNVSEVDSNINLLNTTYHSGGLGTNTLNGMKFKVSSNGNIETTGQPSDGTTFYLTSKSYVTYLKKGTYKLTGCPKRSDTTSGETWGLVVKNTNGDTLAWDNGDGVTFTITKDIESIYVYIYISATKDSTGYTWKPKLVRTA</sequence>
<evidence type="ECO:0000313" key="1">
    <source>
        <dbReference type="EMBL" id="CDA11188.1"/>
    </source>
</evidence>
<dbReference type="AlphaFoldDB" id="R5X691"/>
<reference evidence="1" key="1">
    <citation type="submission" date="2012-11" db="EMBL/GenBank/DDBJ databases">
        <title>Dependencies among metagenomic species, viruses, plasmids and units of genetic variation.</title>
        <authorList>
            <person name="Nielsen H.B."/>
            <person name="Almeida M."/>
            <person name="Juncker A.S."/>
            <person name="Rasmussen S."/>
            <person name="Li J."/>
            <person name="Sunagawa S."/>
            <person name="Plichta D."/>
            <person name="Gautier L."/>
            <person name="Le Chatelier E."/>
            <person name="Peletier E."/>
            <person name="Bonde I."/>
            <person name="Nielsen T."/>
            <person name="Manichanh C."/>
            <person name="Arumugam M."/>
            <person name="Batto J."/>
            <person name="Santos M.B.Q.D."/>
            <person name="Blom N."/>
            <person name="Borruel N."/>
            <person name="Burgdorf K.S."/>
            <person name="Boumezbeur F."/>
            <person name="Casellas F."/>
            <person name="Dore J."/>
            <person name="Guarner F."/>
            <person name="Hansen T."/>
            <person name="Hildebrand F."/>
            <person name="Kaas R.S."/>
            <person name="Kennedy S."/>
            <person name="Kristiansen K."/>
            <person name="Kultima J.R."/>
            <person name="Leonard P."/>
            <person name="Levenez F."/>
            <person name="Lund O."/>
            <person name="Moumen B."/>
            <person name="Le Paslier D."/>
            <person name="Pons N."/>
            <person name="Pedersen O."/>
            <person name="Prifti E."/>
            <person name="Qin J."/>
            <person name="Raes J."/>
            <person name="Tap J."/>
            <person name="Tims S."/>
            <person name="Ussery D.W."/>
            <person name="Yamada T."/>
            <person name="MetaHit consortium"/>
            <person name="Renault P."/>
            <person name="Sicheritz-Ponten T."/>
            <person name="Bork P."/>
            <person name="Wang J."/>
            <person name="Brunak S."/>
            <person name="Ehrlich S.D."/>
        </authorList>
    </citation>
    <scope>NUCLEOTIDE SEQUENCE [LARGE SCALE GENOMIC DNA]</scope>
</reference>
<dbReference type="EMBL" id="CBBD010000050">
    <property type="protein sequence ID" value="CDA11188.1"/>
    <property type="molecule type" value="Genomic_DNA"/>
</dbReference>
<organism evidence="1 2">
    <name type="scientific">Intestinibacter bartlettii CAG:1329</name>
    <dbReference type="NCBI Taxonomy" id="1263063"/>
    <lineage>
        <taxon>Bacteria</taxon>
        <taxon>Bacillati</taxon>
        <taxon>Bacillota</taxon>
        <taxon>Clostridia</taxon>
        <taxon>Peptostreptococcales</taxon>
        <taxon>Peptostreptococcaceae</taxon>
        <taxon>Intestinibacter</taxon>
    </lineage>
</organism>